<dbReference type="InterPro" id="IPR036388">
    <property type="entry name" value="WH-like_DNA-bd_sf"/>
</dbReference>
<dbReference type="CDD" id="cd05466">
    <property type="entry name" value="PBP2_LTTR_substrate"/>
    <property type="match status" value="1"/>
</dbReference>
<dbReference type="Gene3D" id="3.40.190.10">
    <property type="entry name" value="Periplasmic binding protein-like II"/>
    <property type="match status" value="1"/>
</dbReference>
<dbReference type="InterPro" id="IPR050950">
    <property type="entry name" value="HTH-type_LysR_regulators"/>
</dbReference>
<feature type="domain" description="HTH lysR-type" evidence="5">
    <location>
        <begin position="1"/>
        <end position="59"/>
    </location>
</feature>
<keyword evidence="7" id="KW-1185">Reference proteome</keyword>
<evidence type="ECO:0000256" key="3">
    <source>
        <dbReference type="ARBA" id="ARBA00023125"/>
    </source>
</evidence>
<dbReference type="InterPro" id="IPR036390">
    <property type="entry name" value="WH_DNA-bd_sf"/>
</dbReference>
<dbReference type="SUPFAM" id="SSF46785">
    <property type="entry name" value="Winged helix' DNA-binding domain"/>
    <property type="match status" value="1"/>
</dbReference>
<dbReference type="PANTHER" id="PTHR30419:SF30">
    <property type="entry name" value="LYSR FAMILY TRANSCRIPTIONAL REGULATOR"/>
    <property type="match status" value="1"/>
</dbReference>
<keyword evidence="3" id="KW-0238">DNA-binding</keyword>
<dbReference type="EMBL" id="VTUX01000007">
    <property type="protein sequence ID" value="KAA1189449.1"/>
    <property type="molecule type" value="Genomic_DNA"/>
</dbReference>
<dbReference type="RefSeq" id="WP_149612060.1">
    <property type="nucleotide sequence ID" value="NZ_VTUX01000007.1"/>
</dbReference>
<dbReference type="GO" id="GO:0003677">
    <property type="term" value="F:DNA binding"/>
    <property type="evidence" value="ECO:0007669"/>
    <property type="project" value="UniProtKB-KW"/>
</dbReference>
<dbReference type="Pfam" id="PF03466">
    <property type="entry name" value="LysR_substrate"/>
    <property type="match status" value="1"/>
</dbReference>
<name>A0A5B0WUB1_9GAMM</name>
<dbReference type="FunFam" id="1.10.10.10:FF:000001">
    <property type="entry name" value="LysR family transcriptional regulator"/>
    <property type="match status" value="1"/>
</dbReference>
<organism evidence="6 7">
    <name type="scientific">Pseudohalioglobus sediminis</name>
    <dbReference type="NCBI Taxonomy" id="2606449"/>
    <lineage>
        <taxon>Bacteria</taxon>
        <taxon>Pseudomonadati</taxon>
        <taxon>Pseudomonadota</taxon>
        <taxon>Gammaproteobacteria</taxon>
        <taxon>Cellvibrionales</taxon>
        <taxon>Halieaceae</taxon>
        <taxon>Pseudohalioglobus</taxon>
    </lineage>
</organism>
<dbReference type="PROSITE" id="PS50931">
    <property type="entry name" value="HTH_LYSR"/>
    <property type="match status" value="1"/>
</dbReference>
<comment type="caution">
    <text evidence="6">The sequence shown here is derived from an EMBL/GenBank/DDBJ whole genome shotgun (WGS) entry which is preliminary data.</text>
</comment>
<dbReference type="InterPro" id="IPR000847">
    <property type="entry name" value="LysR_HTH_N"/>
</dbReference>
<accession>A0A5B0WUB1</accession>
<proteinExistence type="inferred from homology"/>
<gene>
    <name evidence="6" type="ORF">F0M18_13895</name>
</gene>
<comment type="similarity">
    <text evidence="1">Belongs to the LysR transcriptional regulatory family.</text>
</comment>
<keyword evidence="2" id="KW-0805">Transcription regulation</keyword>
<evidence type="ECO:0000256" key="1">
    <source>
        <dbReference type="ARBA" id="ARBA00009437"/>
    </source>
</evidence>
<evidence type="ECO:0000256" key="4">
    <source>
        <dbReference type="ARBA" id="ARBA00023163"/>
    </source>
</evidence>
<evidence type="ECO:0000259" key="5">
    <source>
        <dbReference type="PROSITE" id="PS50931"/>
    </source>
</evidence>
<dbReference type="GO" id="GO:0005829">
    <property type="term" value="C:cytosol"/>
    <property type="evidence" value="ECO:0007669"/>
    <property type="project" value="TreeGrafter"/>
</dbReference>
<dbReference type="Pfam" id="PF00126">
    <property type="entry name" value="HTH_1"/>
    <property type="match status" value="1"/>
</dbReference>
<evidence type="ECO:0000313" key="6">
    <source>
        <dbReference type="EMBL" id="KAA1189449.1"/>
    </source>
</evidence>
<evidence type="ECO:0000256" key="2">
    <source>
        <dbReference type="ARBA" id="ARBA00023015"/>
    </source>
</evidence>
<dbReference type="Gene3D" id="1.10.10.10">
    <property type="entry name" value="Winged helix-like DNA-binding domain superfamily/Winged helix DNA-binding domain"/>
    <property type="match status" value="1"/>
</dbReference>
<protein>
    <submittedName>
        <fullName evidence="6">LysR family transcriptional regulator</fullName>
    </submittedName>
</protein>
<dbReference type="InterPro" id="IPR005119">
    <property type="entry name" value="LysR_subst-bd"/>
</dbReference>
<keyword evidence="4" id="KW-0804">Transcription</keyword>
<dbReference type="PANTHER" id="PTHR30419">
    <property type="entry name" value="HTH-TYPE TRANSCRIPTIONAL REGULATOR YBHD"/>
    <property type="match status" value="1"/>
</dbReference>
<dbReference type="GO" id="GO:0003700">
    <property type="term" value="F:DNA-binding transcription factor activity"/>
    <property type="evidence" value="ECO:0007669"/>
    <property type="project" value="InterPro"/>
</dbReference>
<dbReference type="SUPFAM" id="SSF53850">
    <property type="entry name" value="Periplasmic binding protein-like II"/>
    <property type="match status" value="1"/>
</dbReference>
<reference evidence="6 7" key="1">
    <citation type="submission" date="2019-09" db="EMBL/GenBank/DDBJ databases">
        <authorList>
            <person name="Chen X.-Y."/>
        </authorList>
    </citation>
    <scope>NUCLEOTIDE SEQUENCE [LARGE SCALE GENOMIC DNA]</scope>
    <source>
        <strain evidence="6 7">NY5</strain>
    </source>
</reference>
<evidence type="ECO:0000313" key="7">
    <source>
        <dbReference type="Proteomes" id="UP000323708"/>
    </source>
</evidence>
<dbReference type="Proteomes" id="UP000323708">
    <property type="component" value="Unassembled WGS sequence"/>
</dbReference>
<sequence length="311" mass="33998">MLHLRQLQCVIAIDESGSFQRAADQLGITPSGLTQSVQRLEQRYGGSLFVRNRSGVTLTPMGEIVLEGARAILQRSDSIERELQLVNSPDQGELSIGVDPTLSNAVLGPALSQVITEHPGLRFTVTSDNRRALADLLADRAIDLMVCYPQRADTRDVLQSIPFTIPAPVVIGRAGHPLAQQKNPTIDAFFTYPRLGAQLPDWYTDWASAELSRLQQDIDPSAGYHLHSNDIGLMKTIVQHSDALMGIHRRDAELELETGKVVEIRPKNWPQRVALEVVVSAERSLASMVEKLVLAITDADPFTTAAAADGP</sequence>
<dbReference type="AlphaFoldDB" id="A0A5B0WUB1"/>